<name>A0A1I2NCF0_9ACTN</name>
<dbReference type="PANTHER" id="PTHR46268">
    <property type="entry name" value="STRESS RESPONSE PROTEIN NHAX"/>
    <property type="match status" value="1"/>
</dbReference>
<organism evidence="3 4">
    <name type="scientific">Streptomyces mirabilis</name>
    <dbReference type="NCBI Taxonomy" id="68239"/>
    <lineage>
        <taxon>Bacteria</taxon>
        <taxon>Bacillati</taxon>
        <taxon>Actinomycetota</taxon>
        <taxon>Actinomycetes</taxon>
        <taxon>Kitasatosporales</taxon>
        <taxon>Streptomycetaceae</taxon>
        <taxon>Streptomyces</taxon>
    </lineage>
</organism>
<evidence type="ECO:0000313" key="4">
    <source>
        <dbReference type="Proteomes" id="UP000181942"/>
    </source>
</evidence>
<feature type="domain" description="UspA" evidence="2">
    <location>
        <begin position="134"/>
        <end position="272"/>
    </location>
</feature>
<dbReference type="AlphaFoldDB" id="A0A1I2NCF0"/>
<evidence type="ECO:0000259" key="2">
    <source>
        <dbReference type="Pfam" id="PF00582"/>
    </source>
</evidence>
<dbReference type="RefSeq" id="WP_177324213.1">
    <property type="nucleotide sequence ID" value="NZ_FONR01000014.1"/>
</dbReference>
<comment type="similarity">
    <text evidence="1">Belongs to the universal stress protein A family.</text>
</comment>
<dbReference type="InterPro" id="IPR006015">
    <property type="entry name" value="Universal_stress_UspA"/>
</dbReference>
<accession>A0A1I2NCF0</accession>
<dbReference type="Pfam" id="PF00582">
    <property type="entry name" value="Usp"/>
    <property type="match status" value="2"/>
</dbReference>
<dbReference type="InterPro" id="IPR006016">
    <property type="entry name" value="UspA"/>
</dbReference>
<feature type="domain" description="UspA" evidence="2">
    <location>
        <begin position="54"/>
        <end position="123"/>
    </location>
</feature>
<protein>
    <submittedName>
        <fullName evidence="3">Nucleotide-binding universal stress protein, UspA family</fullName>
    </submittedName>
</protein>
<dbReference type="EMBL" id="FONR01000014">
    <property type="protein sequence ID" value="SFF99031.1"/>
    <property type="molecule type" value="Genomic_DNA"/>
</dbReference>
<gene>
    <name evidence="3" type="ORF">SAMN02787118_114213</name>
</gene>
<dbReference type="Gene3D" id="3.40.50.620">
    <property type="entry name" value="HUPs"/>
    <property type="match status" value="2"/>
</dbReference>
<dbReference type="InterPro" id="IPR014729">
    <property type="entry name" value="Rossmann-like_a/b/a_fold"/>
</dbReference>
<reference evidence="3 4" key="1">
    <citation type="submission" date="2016-10" db="EMBL/GenBank/DDBJ databases">
        <authorList>
            <person name="de Groot N.N."/>
        </authorList>
    </citation>
    <scope>NUCLEOTIDE SEQUENCE [LARGE SCALE GENOMIC DNA]</scope>
    <source>
        <strain evidence="3 4">OK461</strain>
    </source>
</reference>
<sequence length="272" mass="28202">MTTRHVTVGVDGTLIAVRALDRAAEEAVLRGALLDIVYAVPDLDEAGPILASAAARVRRRHPGLPLTASAVEGGPVQALAQHGRDAELTVVGTRGLGGIAGLLLGSVSLRLAALTNGPLLVVRGNHRSAQRGEVLLGMEGDADADAAAYAFAEAARRGVRLSVLDAAASRRPAPAPPALIPADRARDDAVVRVPTEQAAPHRAVAGLRQRYPQVEVEVRTFDSGRVHSLLEATREAAVVVVGAHGHSHRIGPQPGPVTTALLHHSHCPVAIV</sequence>
<dbReference type="PRINTS" id="PR01438">
    <property type="entry name" value="UNVRSLSTRESS"/>
</dbReference>
<evidence type="ECO:0000256" key="1">
    <source>
        <dbReference type="ARBA" id="ARBA00008791"/>
    </source>
</evidence>
<evidence type="ECO:0000313" key="3">
    <source>
        <dbReference type="EMBL" id="SFF99031.1"/>
    </source>
</evidence>
<dbReference type="PANTHER" id="PTHR46268:SF6">
    <property type="entry name" value="UNIVERSAL STRESS PROTEIN UP12"/>
    <property type="match status" value="1"/>
</dbReference>
<dbReference type="Proteomes" id="UP000181942">
    <property type="component" value="Unassembled WGS sequence"/>
</dbReference>
<dbReference type="SUPFAM" id="SSF52402">
    <property type="entry name" value="Adenine nucleotide alpha hydrolases-like"/>
    <property type="match status" value="2"/>
</dbReference>
<proteinExistence type="inferred from homology"/>